<sequence length="67" mass="7975">MRLFIWKKTLTCLMDRIALCQQVRALSHAHAKPRKQTTAGYQYYHKDQSTSSYHREYTVIPFIICRA</sequence>
<evidence type="ECO:0000313" key="1">
    <source>
        <dbReference type="EMBL" id="MPD02846.1"/>
    </source>
</evidence>
<keyword evidence="2" id="KW-1185">Reference proteome</keyword>
<evidence type="ECO:0000313" key="2">
    <source>
        <dbReference type="Proteomes" id="UP000324222"/>
    </source>
</evidence>
<protein>
    <submittedName>
        <fullName evidence="1">Uncharacterized protein</fullName>
    </submittedName>
</protein>
<dbReference type="EMBL" id="VSRR010133363">
    <property type="protein sequence ID" value="MPD02846.1"/>
    <property type="molecule type" value="Genomic_DNA"/>
</dbReference>
<accession>A0A5B7K7P6</accession>
<proteinExistence type="predicted"/>
<organism evidence="1 2">
    <name type="scientific">Portunus trituberculatus</name>
    <name type="common">Swimming crab</name>
    <name type="synonym">Neptunus trituberculatus</name>
    <dbReference type="NCBI Taxonomy" id="210409"/>
    <lineage>
        <taxon>Eukaryota</taxon>
        <taxon>Metazoa</taxon>
        <taxon>Ecdysozoa</taxon>
        <taxon>Arthropoda</taxon>
        <taxon>Crustacea</taxon>
        <taxon>Multicrustacea</taxon>
        <taxon>Malacostraca</taxon>
        <taxon>Eumalacostraca</taxon>
        <taxon>Eucarida</taxon>
        <taxon>Decapoda</taxon>
        <taxon>Pleocyemata</taxon>
        <taxon>Brachyura</taxon>
        <taxon>Eubrachyura</taxon>
        <taxon>Portunoidea</taxon>
        <taxon>Portunidae</taxon>
        <taxon>Portuninae</taxon>
        <taxon>Portunus</taxon>
    </lineage>
</organism>
<comment type="caution">
    <text evidence="1">The sequence shown here is derived from an EMBL/GenBank/DDBJ whole genome shotgun (WGS) entry which is preliminary data.</text>
</comment>
<name>A0A5B7K7P6_PORTR</name>
<dbReference type="AlphaFoldDB" id="A0A5B7K7P6"/>
<dbReference type="Proteomes" id="UP000324222">
    <property type="component" value="Unassembled WGS sequence"/>
</dbReference>
<reference evidence="1 2" key="1">
    <citation type="submission" date="2019-05" db="EMBL/GenBank/DDBJ databases">
        <title>Another draft genome of Portunus trituberculatus and its Hox gene families provides insights of decapod evolution.</title>
        <authorList>
            <person name="Jeong J.-H."/>
            <person name="Song I."/>
            <person name="Kim S."/>
            <person name="Choi T."/>
            <person name="Kim D."/>
            <person name="Ryu S."/>
            <person name="Kim W."/>
        </authorList>
    </citation>
    <scope>NUCLEOTIDE SEQUENCE [LARGE SCALE GENOMIC DNA]</scope>
    <source>
        <tissue evidence="1">Muscle</tissue>
    </source>
</reference>
<gene>
    <name evidence="1" type="ORF">E2C01_098452</name>
</gene>